<dbReference type="Pfam" id="PF13568">
    <property type="entry name" value="OMP_b-brl_2"/>
    <property type="match status" value="1"/>
</dbReference>
<reference evidence="4" key="1">
    <citation type="submission" date="2016-10" db="EMBL/GenBank/DDBJ databases">
        <authorList>
            <person name="Varghese N."/>
            <person name="Submissions S."/>
        </authorList>
    </citation>
    <scope>NUCLEOTIDE SEQUENCE [LARGE SCALE GENOMIC DNA]</scope>
    <source>
        <strain evidence="4">DSM 25811 / CCM 8410 / LMG 26954 / E90</strain>
    </source>
</reference>
<feature type="domain" description="Outer membrane protein beta-barrel" evidence="2">
    <location>
        <begin position="23"/>
        <end position="174"/>
    </location>
</feature>
<dbReference type="RefSeq" id="WP_090391382.1">
    <property type="nucleotide sequence ID" value="NZ_FMZO01000010.1"/>
</dbReference>
<gene>
    <name evidence="3" type="ORF">SAMN04487894_11011</name>
</gene>
<keyword evidence="4" id="KW-1185">Reference proteome</keyword>
<keyword evidence="1" id="KW-0732">Signal</keyword>
<dbReference type="STRING" id="1285928.SAMN04487894_11011"/>
<dbReference type="Proteomes" id="UP000198757">
    <property type="component" value="Unassembled WGS sequence"/>
</dbReference>
<feature type="chain" id="PRO_5011683516" evidence="1">
    <location>
        <begin position="25"/>
        <end position="195"/>
    </location>
</feature>
<evidence type="ECO:0000313" key="4">
    <source>
        <dbReference type="Proteomes" id="UP000198757"/>
    </source>
</evidence>
<dbReference type="InterPro" id="IPR025665">
    <property type="entry name" value="Beta-barrel_OMP_2"/>
</dbReference>
<dbReference type="AlphaFoldDB" id="A0A1G6VGE9"/>
<evidence type="ECO:0000259" key="2">
    <source>
        <dbReference type="Pfam" id="PF13568"/>
    </source>
</evidence>
<feature type="signal peptide" evidence="1">
    <location>
        <begin position="1"/>
        <end position="24"/>
    </location>
</feature>
<evidence type="ECO:0000256" key="1">
    <source>
        <dbReference type="SAM" id="SignalP"/>
    </source>
</evidence>
<dbReference type="EMBL" id="FMZO01000010">
    <property type="protein sequence ID" value="SDD52608.1"/>
    <property type="molecule type" value="Genomic_DNA"/>
</dbReference>
<accession>A0A1G6VGE9</accession>
<name>A0A1G6VGE9_NIADE</name>
<organism evidence="3 4">
    <name type="scientific">Niabella drilacis (strain DSM 25811 / CCM 8410 / CCUG 62505 / LMG 26954 / E90)</name>
    <dbReference type="NCBI Taxonomy" id="1285928"/>
    <lineage>
        <taxon>Bacteria</taxon>
        <taxon>Pseudomonadati</taxon>
        <taxon>Bacteroidota</taxon>
        <taxon>Chitinophagia</taxon>
        <taxon>Chitinophagales</taxon>
        <taxon>Chitinophagaceae</taxon>
        <taxon>Niabella</taxon>
    </lineage>
</organism>
<protein>
    <submittedName>
        <fullName evidence="3">Outer membrane protein beta-barrel domain-containing protein</fullName>
    </submittedName>
</protein>
<dbReference type="OrthoDB" id="947434at2"/>
<sequence>MQTIKTTALLVLCFFLTVTLKAQFHIGAKAGVNATKIDGKSFKEAFNYNYLLGAFAEIGISQKLSINPELIYSQASGTRDTSFKNVLPDFNKEQTKAKLNYLSIPVLLNLKLAGPLHIEAGPQFSILTSSDKDLLNNGKDAFKKGDFSMLGGVQLQLSAFRVSGRYVIGLSNVSDLPSQEKWKNQAIQVAVGIAL</sequence>
<evidence type="ECO:0000313" key="3">
    <source>
        <dbReference type="EMBL" id="SDD52608.1"/>
    </source>
</evidence>
<proteinExistence type="predicted"/>